<evidence type="ECO:0000313" key="2">
    <source>
        <dbReference type="EMBL" id="TFJ91631.1"/>
    </source>
</evidence>
<reference evidence="2 3" key="1">
    <citation type="submission" date="2019-03" db="EMBL/GenBank/DDBJ databases">
        <title>Genome sequence of Lentibacillus salicampi ATCC BAA-719.</title>
        <authorList>
            <person name="Maclea K.S."/>
            <person name="Simoes Junior M."/>
        </authorList>
    </citation>
    <scope>NUCLEOTIDE SEQUENCE [LARGE SCALE GENOMIC DNA]</scope>
    <source>
        <strain evidence="2 3">ATCC BAA-719</strain>
    </source>
</reference>
<evidence type="ECO:0000256" key="1">
    <source>
        <dbReference type="SAM" id="Phobius"/>
    </source>
</evidence>
<organism evidence="2 3">
    <name type="scientific">Lentibacillus salicampi</name>
    <dbReference type="NCBI Taxonomy" id="175306"/>
    <lineage>
        <taxon>Bacteria</taxon>
        <taxon>Bacillati</taxon>
        <taxon>Bacillota</taxon>
        <taxon>Bacilli</taxon>
        <taxon>Bacillales</taxon>
        <taxon>Bacillaceae</taxon>
        <taxon>Lentibacillus</taxon>
    </lineage>
</organism>
<keyword evidence="3" id="KW-1185">Reference proteome</keyword>
<dbReference type="OrthoDB" id="2454561at2"/>
<keyword evidence="1" id="KW-0812">Transmembrane</keyword>
<dbReference type="AlphaFoldDB" id="A0A4Y9ABB1"/>
<name>A0A4Y9ABB1_9BACI</name>
<feature type="transmembrane region" description="Helical" evidence="1">
    <location>
        <begin position="35"/>
        <end position="52"/>
    </location>
</feature>
<feature type="transmembrane region" description="Helical" evidence="1">
    <location>
        <begin position="12"/>
        <end position="29"/>
    </location>
</feature>
<protein>
    <submittedName>
        <fullName evidence="2">Uncharacterized protein</fullName>
    </submittedName>
</protein>
<keyword evidence="1" id="KW-1133">Transmembrane helix</keyword>
<dbReference type="EMBL" id="SRHY01000045">
    <property type="protein sequence ID" value="TFJ91631.1"/>
    <property type="molecule type" value="Genomic_DNA"/>
</dbReference>
<sequence>MSKSEKRWRRLYFYLMIFIFAIYVPITVFEWLTGAGGFPLTAIVVGIGIPLGRKTHLKSIREKEGKDTV</sequence>
<comment type="caution">
    <text evidence="2">The sequence shown here is derived from an EMBL/GenBank/DDBJ whole genome shotgun (WGS) entry which is preliminary data.</text>
</comment>
<proteinExistence type="predicted"/>
<dbReference type="Proteomes" id="UP000298484">
    <property type="component" value="Unassembled WGS sequence"/>
</dbReference>
<gene>
    <name evidence="2" type="ORF">E4U82_16760</name>
</gene>
<accession>A0A4Y9ABB1</accession>
<evidence type="ECO:0000313" key="3">
    <source>
        <dbReference type="Proteomes" id="UP000298484"/>
    </source>
</evidence>
<dbReference type="RefSeq" id="WP_135111325.1">
    <property type="nucleotide sequence ID" value="NZ_SRHY01000045.1"/>
</dbReference>
<keyword evidence="1" id="KW-0472">Membrane</keyword>